<evidence type="ECO:0000256" key="1">
    <source>
        <dbReference type="ARBA" id="ARBA00022723"/>
    </source>
</evidence>
<accession>A0A381W5Y5</accession>
<dbReference type="InterPro" id="IPR033138">
    <property type="entry name" value="Cu_oxidase_CS"/>
</dbReference>
<dbReference type="PROSITE" id="PS51257">
    <property type="entry name" value="PROKAR_LIPOPROTEIN"/>
    <property type="match status" value="1"/>
</dbReference>
<keyword evidence="1" id="KW-0479">Metal-binding</keyword>
<name>A0A381W5Y5_9ZZZZ</name>
<dbReference type="EMBL" id="UINC01010800">
    <property type="protein sequence ID" value="SVA47915.1"/>
    <property type="molecule type" value="Genomic_DNA"/>
</dbReference>
<dbReference type="AlphaFoldDB" id="A0A381W5Y5"/>
<dbReference type="GO" id="GO:0046872">
    <property type="term" value="F:metal ion binding"/>
    <property type="evidence" value="ECO:0007669"/>
    <property type="project" value="UniProtKB-KW"/>
</dbReference>
<reference evidence="2" key="1">
    <citation type="submission" date="2018-05" db="EMBL/GenBank/DDBJ databases">
        <authorList>
            <person name="Lanie J.A."/>
            <person name="Ng W.-L."/>
            <person name="Kazmierczak K.M."/>
            <person name="Andrzejewski T.M."/>
            <person name="Davidsen T.M."/>
            <person name="Wayne K.J."/>
            <person name="Tettelin H."/>
            <person name="Glass J.I."/>
            <person name="Rusch D."/>
            <person name="Podicherti R."/>
            <person name="Tsui H.-C.T."/>
            <person name="Winkler M.E."/>
        </authorList>
    </citation>
    <scope>NUCLEOTIDE SEQUENCE</scope>
</reference>
<organism evidence="2">
    <name type="scientific">marine metagenome</name>
    <dbReference type="NCBI Taxonomy" id="408172"/>
    <lineage>
        <taxon>unclassified sequences</taxon>
        <taxon>metagenomes</taxon>
        <taxon>ecological metagenomes</taxon>
    </lineage>
</organism>
<dbReference type="Gene3D" id="2.60.40.420">
    <property type="entry name" value="Cupredoxins - blue copper proteins"/>
    <property type="match status" value="1"/>
</dbReference>
<sequence>MRLRSTLRLMTIAAVILTACGGGSSSTEPPGDGNTVQVQAFDRQDYNADGFSAVAGEITFRLSQIGVQEHTLTVEGLEGQMRLVVKNGGTDSGKLTLEPGRYVLYCDIAGHRVSGMEARLTVG</sequence>
<evidence type="ECO:0000313" key="2">
    <source>
        <dbReference type="EMBL" id="SVA47915.1"/>
    </source>
</evidence>
<evidence type="ECO:0008006" key="3">
    <source>
        <dbReference type="Google" id="ProtNLM"/>
    </source>
</evidence>
<gene>
    <name evidence="2" type="ORF">METZ01_LOCUS100769</name>
</gene>
<protein>
    <recommendedName>
        <fullName evidence="3">Blue (type 1) copper domain-containing protein</fullName>
    </recommendedName>
</protein>
<dbReference type="SUPFAM" id="SSF49503">
    <property type="entry name" value="Cupredoxins"/>
    <property type="match status" value="1"/>
</dbReference>
<dbReference type="PROSITE" id="PS00079">
    <property type="entry name" value="MULTICOPPER_OXIDASE1"/>
    <property type="match status" value="1"/>
</dbReference>
<proteinExistence type="predicted"/>
<dbReference type="InterPro" id="IPR008972">
    <property type="entry name" value="Cupredoxin"/>
</dbReference>